<comment type="caution">
    <text evidence="1">The sequence shown here is derived from an EMBL/GenBank/DDBJ whole genome shotgun (WGS) entry which is preliminary data.</text>
</comment>
<dbReference type="Proteomes" id="UP000605986">
    <property type="component" value="Unassembled WGS sequence"/>
</dbReference>
<dbReference type="InterPro" id="IPR052895">
    <property type="entry name" value="HetReg/Transcr_Mod"/>
</dbReference>
<dbReference type="PANTHER" id="PTHR24148:SF64">
    <property type="entry name" value="HETEROKARYON INCOMPATIBILITY DOMAIN-CONTAINING PROTEIN"/>
    <property type="match status" value="1"/>
</dbReference>
<dbReference type="OrthoDB" id="2288928at2759"/>
<accession>A0A8H4KAL9</accession>
<evidence type="ECO:0000313" key="1">
    <source>
        <dbReference type="EMBL" id="KAF4445813.1"/>
    </source>
</evidence>
<reference evidence="1" key="1">
    <citation type="submission" date="2020-01" db="EMBL/GenBank/DDBJ databases">
        <title>Identification and distribution of gene clusters putatively required for synthesis of sphingolipid metabolism inhibitors in phylogenetically diverse species of the filamentous fungus Fusarium.</title>
        <authorList>
            <person name="Kim H.-S."/>
            <person name="Busman M."/>
            <person name="Brown D.W."/>
            <person name="Divon H."/>
            <person name="Uhlig S."/>
            <person name="Proctor R.H."/>
        </authorList>
    </citation>
    <scope>NUCLEOTIDE SEQUENCE</scope>
    <source>
        <strain evidence="1">NRRL 53441</strain>
    </source>
</reference>
<evidence type="ECO:0008006" key="3">
    <source>
        <dbReference type="Google" id="ProtNLM"/>
    </source>
</evidence>
<sequence length="447" mass="49906">MGRYPVVIPEALDEAQMVLNQEVVLSAQDPIILHGPYQYTLDVMGGAAAWLRRSGYMQLPQIPKELRNMEIISSLRRTGTNWPLGALMSITQAKFHAFDQRDKVNGLLGLATECQDISAFPNELKPDYSIEVATLYQRVTQFLLRRNGSLAVLSRARGLEGAEKRAKRQHDIKLPSWCPDWSNFSNYNEEISTTLSWIEHSDSSFAEALGFSKQYAASGDMEVGSSHTDKALEKEGVLQLSGFQVDQVKHVHRFDICRSSDEDKTNTLDAQMTPVLKLALSSTRVHDILDWARCLIQSTTANQCPLNGKDENQGFSDGVAWLHGFLERNGDIQSIVANTFGKDAMMTRLHNAVTGGIPEHYAALVRNFCFDRAFIMTRDEKMGIAPSNARSGDTISVLFGGGVPYLARPFGEYWLFGGESYIEGLMAGEAIEDYKKGLVQKETFRFK</sequence>
<name>A0A8H4KAL9_9HYPO</name>
<dbReference type="Pfam" id="PF26639">
    <property type="entry name" value="Het-6_barrel"/>
    <property type="match status" value="1"/>
</dbReference>
<gene>
    <name evidence="1" type="ORF">F53441_10458</name>
</gene>
<proteinExistence type="predicted"/>
<evidence type="ECO:0000313" key="2">
    <source>
        <dbReference type="Proteomes" id="UP000605986"/>
    </source>
</evidence>
<protein>
    <recommendedName>
        <fullName evidence="3">Heterokaryon incompatibility domain-containing protein</fullName>
    </recommendedName>
</protein>
<organism evidence="1 2">
    <name type="scientific">Fusarium austroafricanum</name>
    <dbReference type="NCBI Taxonomy" id="2364996"/>
    <lineage>
        <taxon>Eukaryota</taxon>
        <taxon>Fungi</taxon>
        <taxon>Dikarya</taxon>
        <taxon>Ascomycota</taxon>
        <taxon>Pezizomycotina</taxon>
        <taxon>Sordariomycetes</taxon>
        <taxon>Hypocreomycetidae</taxon>
        <taxon>Hypocreales</taxon>
        <taxon>Nectriaceae</taxon>
        <taxon>Fusarium</taxon>
        <taxon>Fusarium concolor species complex</taxon>
    </lineage>
</organism>
<dbReference type="PANTHER" id="PTHR24148">
    <property type="entry name" value="ANKYRIN REPEAT DOMAIN-CONTAINING PROTEIN 39 HOMOLOG-RELATED"/>
    <property type="match status" value="1"/>
</dbReference>
<keyword evidence="2" id="KW-1185">Reference proteome</keyword>
<dbReference type="EMBL" id="JAADJG010000498">
    <property type="protein sequence ID" value="KAF4445813.1"/>
    <property type="molecule type" value="Genomic_DNA"/>
</dbReference>
<dbReference type="AlphaFoldDB" id="A0A8H4KAL9"/>